<reference evidence="2" key="1">
    <citation type="submission" date="2023-11" db="EMBL/GenBank/DDBJ databases">
        <title>Genome assemblies of two species of porcelain crab, Petrolisthes cinctipes and Petrolisthes manimaculis (Anomura: Porcellanidae).</title>
        <authorList>
            <person name="Angst P."/>
        </authorList>
    </citation>
    <scope>NUCLEOTIDE SEQUENCE</scope>
    <source>
        <strain evidence="2">PB745_02</strain>
        <tissue evidence="2">Gill</tissue>
    </source>
</reference>
<name>A0AAE1PS76_9EUCA</name>
<organism evidence="2 3">
    <name type="scientific">Petrolisthes manimaculis</name>
    <dbReference type="NCBI Taxonomy" id="1843537"/>
    <lineage>
        <taxon>Eukaryota</taxon>
        <taxon>Metazoa</taxon>
        <taxon>Ecdysozoa</taxon>
        <taxon>Arthropoda</taxon>
        <taxon>Crustacea</taxon>
        <taxon>Multicrustacea</taxon>
        <taxon>Malacostraca</taxon>
        <taxon>Eumalacostraca</taxon>
        <taxon>Eucarida</taxon>
        <taxon>Decapoda</taxon>
        <taxon>Pleocyemata</taxon>
        <taxon>Anomura</taxon>
        <taxon>Galatheoidea</taxon>
        <taxon>Porcellanidae</taxon>
        <taxon>Petrolisthes</taxon>
    </lineage>
</organism>
<accession>A0AAE1PS76</accession>
<comment type="caution">
    <text evidence="2">The sequence shown here is derived from an EMBL/GenBank/DDBJ whole genome shotgun (WGS) entry which is preliminary data.</text>
</comment>
<protein>
    <submittedName>
        <fullName evidence="2">Uncharacterized protein</fullName>
    </submittedName>
</protein>
<proteinExistence type="predicted"/>
<evidence type="ECO:0000256" key="1">
    <source>
        <dbReference type="SAM" id="MobiDB-lite"/>
    </source>
</evidence>
<dbReference type="EMBL" id="JAWZYT010001420">
    <property type="protein sequence ID" value="KAK4312342.1"/>
    <property type="molecule type" value="Genomic_DNA"/>
</dbReference>
<evidence type="ECO:0000313" key="2">
    <source>
        <dbReference type="EMBL" id="KAK4312342.1"/>
    </source>
</evidence>
<feature type="region of interest" description="Disordered" evidence="1">
    <location>
        <begin position="115"/>
        <end position="175"/>
    </location>
</feature>
<evidence type="ECO:0000313" key="3">
    <source>
        <dbReference type="Proteomes" id="UP001292094"/>
    </source>
</evidence>
<dbReference type="Proteomes" id="UP001292094">
    <property type="component" value="Unassembled WGS sequence"/>
</dbReference>
<feature type="compositionally biased region" description="Basic residues" evidence="1">
    <location>
        <begin position="133"/>
        <end position="150"/>
    </location>
</feature>
<sequence>MNGSSVEVVSVATQTVGVADQQVTVDKATIGGVEAQETNALETPEGRQVKMRGSGQLEGRASKFCTGSSCNATLTKVNVSRAYLGSAHGHVANPPRPVIPKKPCPLAMPQAPRLKLKKPQKPKPSCCCAAKARAQRKQRARQIRKARIQPRPRPANVPSIREQYKKRSQGRVEAN</sequence>
<gene>
    <name evidence="2" type="ORF">Pmani_016209</name>
</gene>
<keyword evidence="3" id="KW-1185">Reference proteome</keyword>
<dbReference type="AlphaFoldDB" id="A0AAE1PS76"/>